<dbReference type="SUPFAM" id="SSF48452">
    <property type="entry name" value="TPR-like"/>
    <property type="match status" value="2"/>
</dbReference>
<evidence type="ECO:0000313" key="8">
    <source>
        <dbReference type="Proteomes" id="UP000548476"/>
    </source>
</evidence>
<protein>
    <submittedName>
        <fullName evidence="7">DNA-binding SARP family transcriptional activator/tetratricopeptide (TPR) repeat protein</fullName>
    </submittedName>
</protein>
<dbReference type="Pfam" id="PF03704">
    <property type="entry name" value="BTAD"/>
    <property type="match status" value="1"/>
</dbReference>
<dbReference type="SMART" id="SM01043">
    <property type="entry name" value="BTAD"/>
    <property type="match status" value="1"/>
</dbReference>
<dbReference type="InterPro" id="IPR016032">
    <property type="entry name" value="Sig_transdc_resp-reg_C-effctor"/>
</dbReference>
<dbReference type="GO" id="GO:0043531">
    <property type="term" value="F:ADP binding"/>
    <property type="evidence" value="ECO:0007669"/>
    <property type="project" value="InterPro"/>
</dbReference>
<dbReference type="InterPro" id="IPR027417">
    <property type="entry name" value="P-loop_NTPase"/>
</dbReference>
<keyword evidence="4" id="KW-0804">Transcription</keyword>
<reference evidence="7 8" key="1">
    <citation type="submission" date="2020-08" db="EMBL/GenBank/DDBJ databases">
        <title>Genomic Encyclopedia of Type Strains, Phase IV (KMG-IV): sequencing the most valuable type-strain genomes for metagenomic binning, comparative biology and taxonomic classification.</title>
        <authorList>
            <person name="Goeker M."/>
        </authorList>
    </citation>
    <scope>NUCLEOTIDE SEQUENCE [LARGE SCALE GENOMIC DNA]</scope>
    <source>
        <strain evidence="7 8">YIM 65646</strain>
    </source>
</reference>
<dbReference type="EMBL" id="JACHGT010000005">
    <property type="protein sequence ID" value="MBB6034795.1"/>
    <property type="molecule type" value="Genomic_DNA"/>
</dbReference>
<evidence type="ECO:0000313" key="7">
    <source>
        <dbReference type="EMBL" id="MBB6034795.1"/>
    </source>
</evidence>
<name>A0A841FGL5_9ACTN</name>
<dbReference type="GO" id="GO:0006355">
    <property type="term" value="P:regulation of DNA-templated transcription"/>
    <property type="evidence" value="ECO:0007669"/>
    <property type="project" value="InterPro"/>
</dbReference>
<dbReference type="SUPFAM" id="SSF46894">
    <property type="entry name" value="C-terminal effector domain of the bipartite response regulators"/>
    <property type="match status" value="1"/>
</dbReference>
<dbReference type="PANTHER" id="PTHR35807">
    <property type="entry name" value="TRANSCRIPTIONAL REGULATOR REDD-RELATED"/>
    <property type="match status" value="1"/>
</dbReference>
<dbReference type="Proteomes" id="UP000548476">
    <property type="component" value="Unassembled WGS sequence"/>
</dbReference>
<dbReference type="PANTHER" id="PTHR35807:SF1">
    <property type="entry name" value="TRANSCRIPTIONAL REGULATOR REDD"/>
    <property type="match status" value="1"/>
</dbReference>
<dbReference type="Gene3D" id="1.25.40.10">
    <property type="entry name" value="Tetratricopeptide repeat domain"/>
    <property type="match status" value="3"/>
</dbReference>
<dbReference type="InterPro" id="IPR011990">
    <property type="entry name" value="TPR-like_helical_dom_sf"/>
</dbReference>
<evidence type="ECO:0000259" key="6">
    <source>
        <dbReference type="PROSITE" id="PS51755"/>
    </source>
</evidence>
<feature type="DNA-binding region" description="OmpR/PhoB-type" evidence="5">
    <location>
        <begin position="1"/>
        <end position="101"/>
    </location>
</feature>
<dbReference type="PROSITE" id="PS51755">
    <property type="entry name" value="OMPR_PHOB"/>
    <property type="match status" value="1"/>
</dbReference>
<dbReference type="RefSeq" id="WP_184787659.1">
    <property type="nucleotide sequence ID" value="NZ_BONT01000067.1"/>
</dbReference>
<dbReference type="PRINTS" id="PR00364">
    <property type="entry name" value="DISEASERSIST"/>
</dbReference>
<evidence type="ECO:0000256" key="5">
    <source>
        <dbReference type="PROSITE-ProRule" id="PRU01091"/>
    </source>
</evidence>
<dbReference type="Pfam" id="PF00486">
    <property type="entry name" value="Trans_reg_C"/>
    <property type="match status" value="1"/>
</dbReference>
<comment type="caution">
    <text evidence="7">The sequence shown here is derived from an EMBL/GenBank/DDBJ whole genome shotgun (WGS) entry which is preliminary data.</text>
</comment>
<evidence type="ECO:0000256" key="2">
    <source>
        <dbReference type="ARBA" id="ARBA00023015"/>
    </source>
</evidence>
<dbReference type="Gene3D" id="3.40.50.300">
    <property type="entry name" value="P-loop containing nucleotide triphosphate hydrolases"/>
    <property type="match status" value="1"/>
</dbReference>
<evidence type="ECO:0000256" key="3">
    <source>
        <dbReference type="ARBA" id="ARBA00023125"/>
    </source>
</evidence>
<dbReference type="InterPro" id="IPR001867">
    <property type="entry name" value="OmpR/PhoB-type_DNA-bd"/>
</dbReference>
<accession>A0A841FGL5</accession>
<dbReference type="InterPro" id="IPR051677">
    <property type="entry name" value="AfsR-DnrI-RedD_regulator"/>
</dbReference>
<dbReference type="Gene3D" id="1.10.10.10">
    <property type="entry name" value="Winged helix-like DNA-binding domain superfamily/Winged helix DNA-binding domain"/>
    <property type="match status" value="1"/>
</dbReference>
<dbReference type="InterPro" id="IPR036388">
    <property type="entry name" value="WH-like_DNA-bd_sf"/>
</dbReference>
<dbReference type="GO" id="GO:0000160">
    <property type="term" value="P:phosphorelay signal transduction system"/>
    <property type="evidence" value="ECO:0007669"/>
    <property type="project" value="InterPro"/>
</dbReference>
<dbReference type="SMART" id="SM00862">
    <property type="entry name" value="Trans_reg_C"/>
    <property type="match status" value="1"/>
</dbReference>
<dbReference type="Pfam" id="PF13424">
    <property type="entry name" value="TPR_12"/>
    <property type="match status" value="1"/>
</dbReference>
<gene>
    <name evidence="7" type="ORF">HNR73_002649</name>
</gene>
<dbReference type="SUPFAM" id="SSF52540">
    <property type="entry name" value="P-loop containing nucleoside triphosphate hydrolases"/>
    <property type="match status" value="1"/>
</dbReference>
<evidence type="ECO:0000256" key="4">
    <source>
        <dbReference type="ARBA" id="ARBA00023163"/>
    </source>
</evidence>
<comment type="similarity">
    <text evidence="1">Belongs to the AfsR/DnrI/RedD regulatory family.</text>
</comment>
<keyword evidence="3 5" id="KW-0238">DNA-binding</keyword>
<keyword evidence="8" id="KW-1185">Reference proteome</keyword>
<feature type="domain" description="OmpR/PhoB-type" evidence="6">
    <location>
        <begin position="1"/>
        <end position="101"/>
    </location>
</feature>
<evidence type="ECO:0000256" key="1">
    <source>
        <dbReference type="ARBA" id="ARBA00005820"/>
    </source>
</evidence>
<organism evidence="7 8">
    <name type="scientific">Phytomonospora endophytica</name>
    <dbReference type="NCBI Taxonomy" id="714109"/>
    <lineage>
        <taxon>Bacteria</taxon>
        <taxon>Bacillati</taxon>
        <taxon>Actinomycetota</taxon>
        <taxon>Actinomycetes</taxon>
        <taxon>Micromonosporales</taxon>
        <taxon>Micromonosporaceae</taxon>
        <taxon>Phytomonospora</taxon>
    </lineage>
</organism>
<proteinExistence type="inferred from homology"/>
<dbReference type="GO" id="GO:0003677">
    <property type="term" value="F:DNA binding"/>
    <property type="evidence" value="ECO:0007669"/>
    <property type="project" value="UniProtKB-UniRule"/>
</dbReference>
<keyword evidence="2" id="KW-0805">Transcription regulation</keyword>
<dbReference type="AlphaFoldDB" id="A0A841FGL5"/>
<dbReference type="InterPro" id="IPR005158">
    <property type="entry name" value="BTAD"/>
</dbReference>
<sequence length="1004" mass="106876">MPANAPARLRVLGPVELLVDGRDVDLGGLRSRALVTALALTPGDVASTDRLIDLVWGAEPPKTAANQLQIAVHRVRTALTEAGLDAHATLRREGGGYVLDGLAADLTDFRAGVATGETAAHAGDWNAARAAFQTALALWRGPACPDLAGTAVVNGIEEERLSALEQRMVADLLAGDPAPVLTDAPGLLTERPLRERVLHLLVLAHALSGDRARARKEHERACAAIVEALGIDPGPELRDLDPEGELAPALDRLHTWIAGPPPAPAVRPRELPAHIRDFVGRPGELAALADGLKDAADGAGAVLTVVGLGGVGKTALAVHAAHAASWRFPDGCLFADLRGAEPEPRDPHAVLAVFLRSLGVPDDAVPTDGTARITLYRRLLSERRVLIVCDNAFDAEQVRPLLPDTAGSAVVVTARADLSRLDPAVAVRLDALTEDDSVELLTRLSRGSSGHDRERLHRLAALAGGLPLALRIVGARIARRGFHLDRIIARLTDEQRRLDALSDGDLRVRSCVDVGYRRLSEPAAAMLRAVALLPATDIGLWLAAAAVNTPSAEAAPLAAELAEAQLIRLTENPGSETRVTLHDLVRVFARGEATDPDHAGLAQGFEALLGLTHTASEALRTRIHVPPIPPRGFTAPEPAALDTVRSAPRAWFAREHEVLSAAVTAATAYPDLAWRLALAPVTFLEQGFHIDTMRRIHGAVAAMRPFADPHAEAGLDYLELKILTAESRRAEALRLARPARRAFLDVGDPLRAAAVAVELAKAVRLGGGNERIAIAALRWALARLDELPPDPSVHAQRGWTLLSLTAIVVEKDQDEAHDLYERAIAEFELGDDTAGAARARGALGVVYQRSGDHRRAIAILERALSAYIALGLSVDRLYCQVFIASNLLLLGDHAEAVRRCDEAIEELRATPYPALFLGIVHVKGSALHASGDFAASRDVLREGLDLAQELGAGYVQAKLQYVLVKCLVGLGVTDEAAAAVERLIELLPPDDPRIAETRALLTAS</sequence>